<evidence type="ECO:0000313" key="4">
    <source>
        <dbReference type="EMBL" id="RWR78903.1"/>
    </source>
</evidence>
<sequence>MKGTRSSSSPCAACKFLKRRCTPDCTFAPYFRSDEPQKFANVHKVFGASNVTKILNEVPLELRRDAVDSLAYEAEARLRDPVFGCVGDISLLQWKMVQLQEDLANARVRLARYVNAPSSSSQSMTSTSSCDRFFHDWTAFATQLDMPVTNELGSSSTSMNNVS</sequence>
<keyword evidence="5" id="KW-1185">Reference proteome</keyword>
<proteinExistence type="inferred from homology"/>
<dbReference type="PANTHER" id="PTHR31301">
    <property type="entry name" value="LOB DOMAIN-CONTAINING PROTEIN 4-RELATED"/>
    <property type="match status" value="1"/>
</dbReference>
<evidence type="ECO:0000313" key="5">
    <source>
        <dbReference type="Proteomes" id="UP000283530"/>
    </source>
</evidence>
<dbReference type="Pfam" id="PF03195">
    <property type="entry name" value="LOB"/>
    <property type="match status" value="1"/>
</dbReference>
<keyword evidence="2" id="KW-0175">Coiled coil</keyword>
<dbReference type="PROSITE" id="PS50891">
    <property type="entry name" value="LOB"/>
    <property type="match status" value="1"/>
</dbReference>
<dbReference type="EMBL" id="QPKB01000003">
    <property type="protein sequence ID" value="RWR78903.1"/>
    <property type="molecule type" value="Genomic_DNA"/>
</dbReference>
<comment type="caution">
    <text evidence="4">The sequence shown here is derived from an EMBL/GenBank/DDBJ whole genome shotgun (WGS) entry which is preliminary data.</text>
</comment>
<dbReference type="Proteomes" id="UP000283530">
    <property type="component" value="Unassembled WGS sequence"/>
</dbReference>
<comment type="similarity">
    <text evidence="1">Belongs to the LOB domain-containing protein family.</text>
</comment>
<evidence type="ECO:0000256" key="2">
    <source>
        <dbReference type="SAM" id="Coils"/>
    </source>
</evidence>
<organism evidence="4 5">
    <name type="scientific">Cinnamomum micranthum f. kanehirae</name>
    <dbReference type="NCBI Taxonomy" id="337451"/>
    <lineage>
        <taxon>Eukaryota</taxon>
        <taxon>Viridiplantae</taxon>
        <taxon>Streptophyta</taxon>
        <taxon>Embryophyta</taxon>
        <taxon>Tracheophyta</taxon>
        <taxon>Spermatophyta</taxon>
        <taxon>Magnoliopsida</taxon>
        <taxon>Magnoliidae</taxon>
        <taxon>Laurales</taxon>
        <taxon>Lauraceae</taxon>
        <taxon>Cinnamomum</taxon>
    </lineage>
</organism>
<evidence type="ECO:0000256" key="1">
    <source>
        <dbReference type="ARBA" id="ARBA00005474"/>
    </source>
</evidence>
<protein>
    <submittedName>
        <fullName evidence="4">LOB domain-containing protein 21</fullName>
    </submittedName>
</protein>
<dbReference type="AlphaFoldDB" id="A0A3S3Q3Y9"/>
<dbReference type="PANTHER" id="PTHR31301:SF24">
    <property type="entry name" value="LOB DOMAIN-CONTAINING PROTEIN 21"/>
    <property type="match status" value="1"/>
</dbReference>
<feature type="domain" description="LOB" evidence="3">
    <location>
        <begin position="9"/>
        <end position="110"/>
    </location>
</feature>
<name>A0A3S3Q3Y9_9MAGN</name>
<evidence type="ECO:0000259" key="3">
    <source>
        <dbReference type="PROSITE" id="PS50891"/>
    </source>
</evidence>
<dbReference type="InterPro" id="IPR004883">
    <property type="entry name" value="LOB"/>
</dbReference>
<feature type="coiled-coil region" evidence="2">
    <location>
        <begin position="89"/>
        <end position="116"/>
    </location>
</feature>
<gene>
    <name evidence="4" type="ORF">CKAN_00745700</name>
</gene>
<accession>A0A3S3Q3Y9</accession>
<reference evidence="4 5" key="1">
    <citation type="journal article" date="2019" name="Nat. Plants">
        <title>Stout camphor tree genome fills gaps in understanding of flowering plant genome evolution.</title>
        <authorList>
            <person name="Chaw S.M."/>
            <person name="Liu Y.C."/>
            <person name="Wu Y.W."/>
            <person name="Wang H.Y."/>
            <person name="Lin C.I."/>
            <person name="Wu C.S."/>
            <person name="Ke H.M."/>
            <person name="Chang L.Y."/>
            <person name="Hsu C.Y."/>
            <person name="Yang H.T."/>
            <person name="Sudianto E."/>
            <person name="Hsu M.H."/>
            <person name="Wu K.P."/>
            <person name="Wang L.N."/>
            <person name="Leebens-Mack J.H."/>
            <person name="Tsai I.J."/>
        </authorList>
    </citation>
    <scope>NUCLEOTIDE SEQUENCE [LARGE SCALE GENOMIC DNA]</scope>
    <source>
        <strain evidence="5">cv. Chaw 1501</strain>
        <tissue evidence="4">Young leaves</tissue>
    </source>
</reference>
<dbReference type="OrthoDB" id="1925971at2759"/>